<dbReference type="EMBL" id="JARAKH010001402">
    <property type="protein sequence ID" value="KAK8373044.1"/>
    <property type="molecule type" value="Genomic_DNA"/>
</dbReference>
<dbReference type="Proteomes" id="UP001487740">
    <property type="component" value="Unassembled WGS sequence"/>
</dbReference>
<reference evidence="2 3" key="1">
    <citation type="submission" date="2023-03" db="EMBL/GenBank/DDBJ databases">
        <title>High-quality genome of Scylla paramamosain provides insights in environmental adaptation.</title>
        <authorList>
            <person name="Zhang L."/>
        </authorList>
    </citation>
    <scope>NUCLEOTIDE SEQUENCE [LARGE SCALE GENOMIC DNA]</scope>
    <source>
        <strain evidence="2">LZ_2023a</strain>
        <tissue evidence="2">Muscle</tissue>
    </source>
</reference>
<dbReference type="AlphaFoldDB" id="A0AAW0SDL0"/>
<evidence type="ECO:0000313" key="2">
    <source>
        <dbReference type="EMBL" id="KAK8373044.1"/>
    </source>
</evidence>
<evidence type="ECO:0000313" key="3">
    <source>
        <dbReference type="Proteomes" id="UP001487740"/>
    </source>
</evidence>
<sequence length="78" mass="8181">MFVATLFFLRRRQRRGGGKEQPGGGGGGGGGGLEAAPASTNDMKSEVNHSMTYSSITDPTTECCPNFLDICCETGDSF</sequence>
<feature type="region of interest" description="Disordered" evidence="1">
    <location>
        <begin position="13"/>
        <end position="46"/>
    </location>
</feature>
<comment type="caution">
    <text evidence="2">The sequence shown here is derived from an EMBL/GenBank/DDBJ whole genome shotgun (WGS) entry which is preliminary data.</text>
</comment>
<accession>A0AAW0SDL0</accession>
<proteinExistence type="predicted"/>
<evidence type="ECO:0000256" key="1">
    <source>
        <dbReference type="SAM" id="MobiDB-lite"/>
    </source>
</evidence>
<organism evidence="2 3">
    <name type="scientific">Scylla paramamosain</name>
    <name type="common">Mud crab</name>
    <dbReference type="NCBI Taxonomy" id="85552"/>
    <lineage>
        <taxon>Eukaryota</taxon>
        <taxon>Metazoa</taxon>
        <taxon>Ecdysozoa</taxon>
        <taxon>Arthropoda</taxon>
        <taxon>Crustacea</taxon>
        <taxon>Multicrustacea</taxon>
        <taxon>Malacostraca</taxon>
        <taxon>Eumalacostraca</taxon>
        <taxon>Eucarida</taxon>
        <taxon>Decapoda</taxon>
        <taxon>Pleocyemata</taxon>
        <taxon>Brachyura</taxon>
        <taxon>Eubrachyura</taxon>
        <taxon>Portunoidea</taxon>
        <taxon>Portunidae</taxon>
        <taxon>Portuninae</taxon>
        <taxon>Scylla</taxon>
    </lineage>
</organism>
<name>A0AAW0SDL0_SCYPA</name>
<keyword evidence="3" id="KW-1185">Reference proteome</keyword>
<gene>
    <name evidence="2" type="ORF">O3P69_018903</name>
</gene>
<feature type="compositionally biased region" description="Gly residues" evidence="1">
    <location>
        <begin position="19"/>
        <end position="33"/>
    </location>
</feature>
<protein>
    <submittedName>
        <fullName evidence="2">Uncharacterized protein</fullName>
    </submittedName>
</protein>